<accession>A0A0F9ULF2</accession>
<evidence type="ECO:0000313" key="1">
    <source>
        <dbReference type="EMBL" id="KKN92454.1"/>
    </source>
</evidence>
<comment type="caution">
    <text evidence="1">The sequence shown here is derived from an EMBL/GenBank/DDBJ whole genome shotgun (WGS) entry which is preliminary data.</text>
</comment>
<dbReference type="EMBL" id="LAZR01000095">
    <property type="protein sequence ID" value="KKN92454.1"/>
    <property type="molecule type" value="Genomic_DNA"/>
</dbReference>
<organism evidence="1">
    <name type="scientific">marine sediment metagenome</name>
    <dbReference type="NCBI Taxonomy" id="412755"/>
    <lineage>
        <taxon>unclassified sequences</taxon>
        <taxon>metagenomes</taxon>
        <taxon>ecological metagenomes</taxon>
    </lineage>
</organism>
<proteinExistence type="predicted"/>
<protein>
    <submittedName>
        <fullName evidence="1">Uncharacterized protein</fullName>
    </submittedName>
</protein>
<sequence length="104" mass="11953">MEEWIEGTGVYKVPVKELPKDAWFVRDPNLHDNEGVQPLLHICEQDLDTGDPSTWVILTERVRWDFTHGWYYCTGCKEIWDSEDENGLRAIWSDGLGTGDEGLA</sequence>
<dbReference type="AlphaFoldDB" id="A0A0F9ULF2"/>
<name>A0A0F9ULF2_9ZZZZ</name>
<gene>
    <name evidence="1" type="ORF">LCGC14_0209450</name>
</gene>
<reference evidence="1" key="1">
    <citation type="journal article" date="2015" name="Nature">
        <title>Complex archaea that bridge the gap between prokaryotes and eukaryotes.</title>
        <authorList>
            <person name="Spang A."/>
            <person name="Saw J.H."/>
            <person name="Jorgensen S.L."/>
            <person name="Zaremba-Niedzwiedzka K."/>
            <person name="Martijn J."/>
            <person name="Lind A.E."/>
            <person name="van Eijk R."/>
            <person name="Schleper C."/>
            <person name="Guy L."/>
            <person name="Ettema T.J."/>
        </authorList>
    </citation>
    <scope>NUCLEOTIDE SEQUENCE</scope>
</reference>